<keyword evidence="2" id="KW-1185">Reference proteome</keyword>
<gene>
    <name evidence="1" type="ORF">SAMN04490239_5582</name>
</gene>
<evidence type="ECO:0000313" key="2">
    <source>
        <dbReference type="Proteomes" id="UP000183561"/>
    </source>
</evidence>
<dbReference type="Proteomes" id="UP000183561">
    <property type="component" value="Unassembled WGS sequence"/>
</dbReference>
<sequence length="411" mass="43891">MSADTRRLGAGRYIDAAQAPDSTVTSVHELATADGAKITGVLRVVPGARTVVALMHPRQDLTHHVLVPELLARGYAVWTQGTRSVNNDVALVHEQALLDAAAGQVFLREKSFEHVVTLGHSGGGTLFAFYHQQAGLPGAERLAHTPAGRPIDLAGAQMPLPDGAVFMAPHPGQGALLLRLIDPSVVDESDPLTADPELNPFDPANGFAEPPHSSAYAPEFVTRYRAAQHDRVARLDEIARQRVDEAADARRRYRGTAEPADRRAALVPRVLTVYRTDADLRFTDLSLSPNERPYGSLFGRRPDLTNYGLVGFGRFATPDAWLSTWSGLSTNADFLRCAPAVTAPALFVELTADQACFPDDAKTMCDALGSADKTHVRVAGTHFGGPIAEGAPTGAALAAADIGAWLSDRFS</sequence>
<reference evidence="2" key="1">
    <citation type="submission" date="2016-10" db="EMBL/GenBank/DDBJ databases">
        <authorList>
            <person name="Varghese N."/>
            <person name="Submissions S."/>
        </authorList>
    </citation>
    <scope>NUCLEOTIDE SEQUENCE [LARGE SCALE GENOMIC DNA]</scope>
    <source>
        <strain evidence="2">DSM 44498</strain>
    </source>
</reference>
<organism evidence="1 2">
    <name type="scientific">Rhodococcus koreensis</name>
    <dbReference type="NCBI Taxonomy" id="99653"/>
    <lineage>
        <taxon>Bacteria</taxon>
        <taxon>Bacillati</taxon>
        <taxon>Actinomycetota</taxon>
        <taxon>Actinomycetes</taxon>
        <taxon>Mycobacteriales</taxon>
        <taxon>Nocardiaceae</taxon>
        <taxon>Rhodococcus</taxon>
    </lineage>
</organism>
<protein>
    <recommendedName>
        <fullName evidence="3">Alpha/beta hydrolase</fullName>
    </recommendedName>
</protein>
<proteinExistence type="predicted"/>
<dbReference type="AlphaFoldDB" id="A0A1H4VNE8"/>
<dbReference type="Gene3D" id="3.40.50.1820">
    <property type="entry name" value="alpha/beta hydrolase"/>
    <property type="match status" value="1"/>
</dbReference>
<dbReference type="RefSeq" id="WP_072942638.1">
    <property type="nucleotide sequence ID" value="NZ_CP070609.1"/>
</dbReference>
<evidence type="ECO:0008006" key="3">
    <source>
        <dbReference type="Google" id="ProtNLM"/>
    </source>
</evidence>
<dbReference type="SUPFAM" id="SSF53474">
    <property type="entry name" value="alpha/beta-Hydrolases"/>
    <property type="match status" value="1"/>
</dbReference>
<dbReference type="EMBL" id="FNSV01000005">
    <property type="protein sequence ID" value="SEC81854.1"/>
    <property type="molecule type" value="Genomic_DNA"/>
</dbReference>
<dbReference type="InterPro" id="IPR029058">
    <property type="entry name" value="AB_hydrolase_fold"/>
</dbReference>
<accession>A0A1H4VNE8</accession>
<name>A0A1H4VNE8_9NOCA</name>
<evidence type="ECO:0000313" key="1">
    <source>
        <dbReference type="EMBL" id="SEC81854.1"/>
    </source>
</evidence>
<dbReference type="OrthoDB" id="2062670at2"/>